<gene>
    <name evidence="1" type="ORF">BN14_08782</name>
</gene>
<dbReference type="Proteomes" id="UP000012065">
    <property type="component" value="Unassembled WGS sequence"/>
</dbReference>
<evidence type="ECO:0000313" key="2">
    <source>
        <dbReference type="Proteomes" id="UP000012065"/>
    </source>
</evidence>
<evidence type="ECO:0000313" key="1">
    <source>
        <dbReference type="EMBL" id="CCO34677.1"/>
    </source>
</evidence>
<dbReference type="HOGENOM" id="CLU_2225002_0_0_1"/>
<organism evidence="1 2">
    <name type="scientific">Thanatephorus cucumeris (strain AG1-IB / isolate 7/3/14)</name>
    <name type="common">Lettuce bottom rot fungus</name>
    <name type="synonym">Rhizoctonia solani</name>
    <dbReference type="NCBI Taxonomy" id="1108050"/>
    <lineage>
        <taxon>Eukaryota</taxon>
        <taxon>Fungi</taxon>
        <taxon>Dikarya</taxon>
        <taxon>Basidiomycota</taxon>
        <taxon>Agaricomycotina</taxon>
        <taxon>Agaricomycetes</taxon>
        <taxon>Cantharellales</taxon>
        <taxon>Ceratobasidiaceae</taxon>
        <taxon>Rhizoctonia</taxon>
        <taxon>Rhizoctonia solani AG-1</taxon>
    </lineage>
</organism>
<name>M5CFC9_THACB</name>
<comment type="caution">
    <text evidence="1">The sequence shown here is derived from an EMBL/GenBank/DDBJ whole genome shotgun (WGS) entry which is preliminary data.</text>
</comment>
<dbReference type="EMBL" id="CAOJ01013475">
    <property type="protein sequence ID" value="CCO34677.1"/>
    <property type="molecule type" value="Genomic_DNA"/>
</dbReference>
<proteinExistence type="predicted"/>
<protein>
    <submittedName>
        <fullName evidence="1">Uncharacterized protein</fullName>
    </submittedName>
</protein>
<dbReference type="AlphaFoldDB" id="M5CFC9"/>
<sequence length="106" mass="11775">MRASIAHKLAKYVPFKLFGSTWVDDSSGNLDDALKILHKWAAVFPPLQATLQELILCVGAMNPSPKHRVEYKELTASLAILSTALSQHLQESKSASMSEFIERMSM</sequence>
<reference evidence="1 2" key="1">
    <citation type="journal article" date="2013" name="J. Biotechnol.">
        <title>Establishment and interpretation of the genome sequence of the phytopathogenic fungus Rhizoctonia solani AG1-IB isolate 7/3/14.</title>
        <authorList>
            <person name="Wibberg D.W."/>
            <person name="Jelonek L.J."/>
            <person name="Rupp O.R."/>
            <person name="Hennig M.H."/>
            <person name="Eikmeyer F.E."/>
            <person name="Goesmann A.G."/>
            <person name="Hartmann A.H."/>
            <person name="Borriss R.B."/>
            <person name="Grosch R.G."/>
            <person name="Puehler A.P."/>
            <person name="Schlueter A.S."/>
        </authorList>
    </citation>
    <scope>NUCLEOTIDE SEQUENCE [LARGE SCALE GENOMIC DNA]</scope>
    <source>
        <strain evidence="2">AG1-IB / isolate 7/3/14</strain>
    </source>
</reference>
<accession>M5CFC9</accession>